<evidence type="ECO:0000256" key="1">
    <source>
        <dbReference type="SAM" id="MobiDB-lite"/>
    </source>
</evidence>
<feature type="region of interest" description="Disordered" evidence="1">
    <location>
        <begin position="1"/>
        <end position="22"/>
    </location>
</feature>
<gene>
    <name evidence="2" type="ORF">IPK02_17210</name>
</gene>
<dbReference type="EMBL" id="JADJOT010000010">
    <property type="protein sequence ID" value="MBK7955542.1"/>
    <property type="molecule type" value="Genomic_DNA"/>
</dbReference>
<name>A0A935W4V4_9PROT</name>
<protein>
    <submittedName>
        <fullName evidence="2">Uncharacterized protein</fullName>
    </submittedName>
</protein>
<accession>A0A935W4V4</accession>
<dbReference type="Proteomes" id="UP000706151">
    <property type="component" value="Unassembled WGS sequence"/>
</dbReference>
<sequence>MSDELQGRLHVGKRRPGSKARELEALRRAEKMSAKEVTPGELAWDGEAVANYALEETAIEEVLRVDPPTLEAMPQGDESSSQAAAEPTAPERAPAPVIELPYADNHGWEASRYVGIFPVLLVLISQWQWMQRIFRLFGNGWRIFVVFALMAVRDIRSIEQLKHVRREEAGRLLGLGRLPALDTLWGWFHEVAGKSRAGTLLKEFFADQIRCGLVAVRLWFSDGHLLPYTGQNKVHAAWSTQRRMPMPGQTNLVTCDERGRIVTF</sequence>
<evidence type="ECO:0000313" key="2">
    <source>
        <dbReference type="EMBL" id="MBK7955542.1"/>
    </source>
</evidence>
<feature type="region of interest" description="Disordered" evidence="1">
    <location>
        <begin position="70"/>
        <end position="91"/>
    </location>
</feature>
<dbReference type="AlphaFoldDB" id="A0A935W4V4"/>
<proteinExistence type="predicted"/>
<comment type="caution">
    <text evidence="2">The sequence shown here is derived from an EMBL/GenBank/DDBJ whole genome shotgun (WGS) entry which is preliminary data.</text>
</comment>
<reference evidence="2 3" key="1">
    <citation type="submission" date="2020-10" db="EMBL/GenBank/DDBJ databases">
        <title>Connecting structure to function with the recovery of over 1000 high-quality activated sludge metagenome-assembled genomes encoding full-length rRNA genes using long-read sequencing.</title>
        <authorList>
            <person name="Singleton C.M."/>
            <person name="Petriglieri F."/>
            <person name="Kristensen J.M."/>
            <person name="Kirkegaard R.H."/>
            <person name="Michaelsen T.Y."/>
            <person name="Andersen M.H."/>
            <person name="Karst S.M."/>
            <person name="Dueholm M.S."/>
            <person name="Nielsen P.H."/>
            <person name="Albertsen M."/>
        </authorList>
    </citation>
    <scope>NUCLEOTIDE SEQUENCE [LARGE SCALE GENOMIC DNA]</scope>
    <source>
        <strain evidence="2">Fred_18-Q3-R57-64_BAT3C.720</strain>
    </source>
</reference>
<organism evidence="2 3">
    <name type="scientific">Candidatus Accumulibacter affinis</name>
    <dbReference type="NCBI Taxonomy" id="2954384"/>
    <lineage>
        <taxon>Bacteria</taxon>
        <taxon>Pseudomonadati</taxon>
        <taxon>Pseudomonadota</taxon>
        <taxon>Betaproteobacteria</taxon>
        <taxon>Candidatus Accumulibacter</taxon>
    </lineage>
</organism>
<evidence type="ECO:0000313" key="3">
    <source>
        <dbReference type="Proteomes" id="UP000706151"/>
    </source>
</evidence>